<feature type="compositionally biased region" description="Basic and acidic residues" evidence="1">
    <location>
        <begin position="170"/>
        <end position="188"/>
    </location>
</feature>
<feature type="region of interest" description="Disordered" evidence="1">
    <location>
        <begin position="156"/>
        <end position="188"/>
    </location>
</feature>
<proteinExistence type="predicted"/>
<organism evidence="3 4">
    <name type="scientific">Actinacidiphila polyblastidii</name>
    <dbReference type="NCBI Taxonomy" id="3110430"/>
    <lineage>
        <taxon>Bacteria</taxon>
        <taxon>Bacillati</taxon>
        <taxon>Actinomycetota</taxon>
        <taxon>Actinomycetes</taxon>
        <taxon>Kitasatosporales</taxon>
        <taxon>Streptomycetaceae</taxon>
        <taxon>Actinacidiphila</taxon>
    </lineage>
</organism>
<dbReference type="SMART" id="SM00894">
    <property type="entry name" value="Excalibur"/>
    <property type="match status" value="1"/>
</dbReference>
<comment type="caution">
    <text evidence="3">The sequence shown here is derived from an EMBL/GenBank/DDBJ whole genome shotgun (WGS) entry which is preliminary data.</text>
</comment>
<dbReference type="Pfam" id="PF05901">
    <property type="entry name" value="Excalibur"/>
    <property type="match status" value="1"/>
</dbReference>
<accession>A0ABU7PGP5</accession>
<dbReference type="InterPro" id="IPR008613">
    <property type="entry name" value="Excalibur_Ca-bd_domain"/>
</dbReference>
<feature type="region of interest" description="Disordered" evidence="1">
    <location>
        <begin position="1"/>
        <end position="45"/>
    </location>
</feature>
<gene>
    <name evidence="3" type="ORF">V2S66_23880</name>
</gene>
<name>A0ABU7PGP5_9ACTN</name>
<reference evidence="3 4" key="1">
    <citation type="submission" date="2023-12" db="EMBL/GenBank/DDBJ databases">
        <title>Streptomyces sp. V4-01.</title>
        <authorList>
            <person name="Somphong A."/>
            <person name="Phongsopitanun W."/>
        </authorList>
    </citation>
    <scope>NUCLEOTIDE SEQUENCE [LARGE SCALE GENOMIC DNA]</scope>
    <source>
        <strain evidence="3 4">V4-01</strain>
    </source>
</reference>
<evidence type="ECO:0000313" key="4">
    <source>
        <dbReference type="Proteomes" id="UP001344658"/>
    </source>
</evidence>
<evidence type="ECO:0000256" key="1">
    <source>
        <dbReference type="SAM" id="MobiDB-lite"/>
    </source>
</evidence>
<evidence type="ECO:0000259" key="2">
    <source>
        <dbReference type="SMART" id="SM00894"/>
    </source>
</evidence>
<protein>
    <submittedName>
        <fullName evidence="3">Excalibur calcium-binding domain-containing protein</fullName>
    </submittedName>
</protein>
<feature type="compositionally biased region" description="Low complexity" evidence="1">
    <location>
        <begin position="1"/>
        <end position="38"/>
    </location>
</feature>
<dbReference type="Proteomes" id="UP001344658">
    <property type="component" value="Unassembled WGS sequence"/>
</dbReference>
<feature type="domain" description="Excalibur calcium-binding" evidence="2">
    <location>
        <begin position="145"/>
        <end position="181"/>
    </location>
</feature>
<keyword evidence="4" id="KW-1185">Reference proteome</keyword>
<dbReference type="RefSeq" id="WP_330798241.1">
    <property type="nucleotide sequence ID" value="NZ_JAZEWV010000023.1"/>
</dbReference>
<evidence type="ECO:0000313" key="3">
    <source>
        <dbReference type="EMBL" id="MEE4544994.1"/>
    </source>
</evidence>
<sequence length="188" mass="19548">MTVTSSPSRPAATPPASGAPTQHTTSRPPAPRPSTHAPQDAPRTVGAYFSAIDAHDYRAAWDLGGKNLGGSHASFVQGFAGTARDTLRITGSSGDTVSITLDARQTDGSVSSYAGTYTVRDGVVVGASVHAVGGPQPSRPARGGRYENCSQAHDDVRYDIPRGDPAYAPHLDRDQDGRACEAHESPTP</sequence>
<dbReference type="EMBL" id="JAZEWV010000023">
    <property type="protein sequence ID" value="MEE4544994.1"/>
    <property type="molecule type" value="Genomic_DNA"/>
</dbReference>